<evidence type="ECO:0000313" key="1">
    <source>
        <dbReference type="EMBL" id="OGK42235.1"/>
    </source>
</evidence>
<sequence>MIDNLSNAEQSQSKKISRRDFAFKIVPAGIAATAIALKSKNEISVVNSGIFKSDGIRFQPIYETHAEGAEISLHPELNGLFLEYNLENRTTFLHADGTSNESLQSHYDVGVDELVTKIGNFPGKNNLLRKAAQMTLPVAVGDIALGTFEEELGFYRSMTKEDKYKFYGGILASVLGLFPEGIRRTIQEKVKIPNMRRFIITKPLAALSILLGSSFGTWLSTDTGFFENLTVKNADFSRQTEPYQRLLIRLHGLSSTAHPEPPVIFCRNLVMALKIKQFGKYLESNHVDNPLVAFNTGALHSGIEDFISLPEELLRQMIIHINTNYIHESFSKYGDYFSTTRLIRADNNGIFHDLKYLKDNKLNEMLQPKKT</sequence>
<dbReference type="Proteomes" id="UP000177698">
    <property type="component" value="Unassembled WGS sequence"/>
</dbReference>
<organism evidence="1 2">
    <name type="scientific">Candidatus Roizmanbacteria bacterium RIFCSPLOWO2_01_FULL_37_12</name>
    <dbReference type="NCBI Taxonomy" id="1802056"/>
    <lineage>
        <taxon>Bacteria</taxon>
        <taxon>Candidatus Roizmaniibacteriota</taxon>
    </lineage>
</organism>
<evidence type="ECO:0000313" key="2">
    <source>
        <dbReference type="Proteomes" id="UP000177698"/>
    </source>
</evidence>
<dbReference type="EMBL" id="MGAG01000003">
    <property type="protein sequence ID" value="OGK42235.1"/>
    <property type="molecule type" value="Genomic_DNA"/>
</dbReference>
<proteinExistence type="predicted"/>
<name>A0A1F7IFU3_9BACT</name>
<dbReference type="STRING" id="1802056.A2954_04465"/>
<dbReference type="AlphaFoldDB" id="A0A1F7IFU3"/>
<gene>
    <name evidence="1" type="ORF">A2954_04465</name>
</gene>
<comment type="caution">
    <text evidence="1">The sequence shown here is derived from an EMBL/GenBank/DDBJ whole genome shotgun (WGS) entry which is preliminary data.</text>
</comment>
<accession>A0A1F7IFU3</accession>
<protein>
    <submittedName>
        <fullName evidence="1">Uncharacterized protein</fullName>
    </submittedName>
</protein>
<reference evidence="1 2" key="1">
    <citation type="journal article" date="2016" name="Nat. Commun.">
        <title>Thousands of microbial genomes shed light on interconnected biogeochemical processes in an aquifer system.</title>
        <authorList>
            <person name="Anantharaman K."/>
            <person name="Brown C.T."/>
            <person name="Hug L.A."/>
            <person name="Sharon I."/>
            <person name="Castelle C.J."/>
            <person name="Probst A.J."/>
            <person name="Thomas B.C."/>
            <person name="Singh A."/>
            <person name="Wilkins M.J."/>
            <person name="Karaoz U."/>
            <person name="Brodie E.L."/>
            <person name="Williams K.H."/>
            <person name="Hubbard S.S."/>
            <person name="Banfield J.F."/>
        </authorList>
    </citation>
    <scope>NUCLEOTIDE SEQUENCE [LARGE SCALE GENOMIC DNA]</scope>
</reference>